<dbReference type="EMBL" id="HG690918">
    <property type="protein sequence ID" value="CDI75447.1"/>
    <property type="molecule type" value="Genomic_DNA"/>
</dbReference>
<feature type="region of interest" description="Disordered" evidence="1">
    <location>
        <begin position="389"/>
        <end position="457"/>
    </location>
</feature>
<feature type="compositionally biased region" description="Acidic residues" evidence="1">
    <location>
        <begin position="392"/>
        <end position="405"/>
    </location>
</feature>
<reference evidence="3" key="1">
    <citation type="submission" date="2013-10" db="EMBL/GenBank/DDBJ databases">
        <title>Genomic analysis of the causative agents of coccidiosis in chickens.</title>
        <authorList>
            <person name="Reid A.J."/>
            <person name="Blake D."/>
            <person name="Billington K."/>
            <person name="Browne H."/>
            <person name="Dunn M."/>
            <person name="Hung S."/>
            <person name="Kawahara F."/>
            <person name="Miranda-Saavedra D."/>
            <person name="Mourier T."/>
            <person name="Nagra H."/>
            <person name="Otto T.D."/>
            <person name="Rawlings N."/>
            <person name="Sanchez A."/>
            <person name="Sanders M."/>
            <person name="Subramaniam C."/>
            <person name="Tay Y."/>
            <person name="Dear P."/>
            <person name="Doerig C."/>
            <person name="Gruber A."/>
            <person name="Parkinson J."/>
            <person name="Shirley M."/>
            <person name="Wan K.L."/>
            <person name="Berriman M."/>
            <person name="Tomley F."/>
            <person name="Pain A."/>
        </authorList>
    </citation>
    <scope>NUCLEOTIDE SEQUENCE [LARGE SCALE GENOMIC DNA]</scope>
    <source>
        <strain evidence="3">Houghton</strain>
    </source>
</reference>
<evidence type="ECO:0000313" key="3">
    <source>
        <dbReference type="EMBL" id="CDI75447.1"/>
    </source>
</evidence>
<keyword evidence="4" id="KW-1185">Reference proteome</keyword>
<protein>
    <submittedName>
        <fullName evidence="3">Uncharacterized protein</fullName>
    </submittedName>
</protein>
<feature type="region of interest" description="Disordered" evidence="1">
    <location>
        <begin position="539"/>
        <end position="569"/>
    </location>
</feature>
<evidence type="ECO:0000256" key="2">
    <source>
        <dbReference type="SAM" id="Phobius"/>
    </source>
</evidence>
<feature type="compositionally biased region" description="Low complexity" evidence="1">
    <location>
        <begin position="411"/>
        <end position="423"/>
    </location>
</feature>
<dbReference type="AlphaFoldDB" id="U6G7F5"/>
<dbReference type="OrthoDB" id="348613at2759"/>
<proteinExistence type="predicted"/>
<dbReference type="VEuPathDB" id="ToxoDB:EPH_0005380"/>
<feature type="region of interest" description="Disordered" evidence="1">
    <location>
        <begin position="490"/>
        <end position="511"/>
    </location>
</feature>
<keyword evidence="2" id="KW-0812">Transmembrane</keyword>
<keyword evidence="2" id="KW-0472">Membrane</keyword>
<sequence length="623" mass="68204">MQKEAEESVYMSLGSNSLSSGKDQSEPSSLHSSELSIELQRVPSIVWTEEAASWRSKRPADQLRPRNRAATLISIVAIVLVCVVWRCFLQLGAGRWRVAAGRSLAAGGEEGEGVFGCKYTGAEEAHGSQTSGAVFGREKRALLLRASSVISSFGCLVHYAGKSVFRLPMLEQHKAASLLLGMIIVELAALTALVGEPLEATLDCVFSIVDQALARVSNTVYRARIRNSNTKYNRLRMVIRRLRDTRHPTTAAPEAERLKGLRQLLLLQELGQLQMRAAFESVGKAISPSGKLNTQLLETALSVISHTSHVRKNQVMREPKLREWLVANETQWARSCLLPRSYLKVVLRLQQPVFKELIVELSDPSLTFAGASVKYSELAKRAEEHRNMFQGEELDSLSGDEELEEWTPHESSSPPASSTASPSKPTPPPPSFPAKRRGSSPAGWPSPSAEKKLEADDERTRNTCACYHSDSHSKGDRGEWMAKALVVPSPISMPNSFRRPERQQPSTSSKEIQEIFNETGEKLLKTTDKWNRTRAFDPAAGRQQQVLTDSRSLAPPELQAAPGAHRDSQPVYRGVAEGEPQGVQTLGGAVAAGGSSPFGWGLRTGLPFIQQLLRRTGGGLPGP</sequence>
<evidence type="ECO:0000313" key="4">
    <source>
        <dbReference type="Proteomes" id="UP000018201"/>
    </source>
</evidence>
<accession>U6G7F5</accession>
<feature type="compositionally biased region" description="Low complexity" evidence="1">
    <location>
        <begin position="439"/>
        <end position="448"/>
    </location>
</feature>
<name>U6G7F5_9EIME</name>
<feature type="transmembrane region" description="Helical" evidence="2">
    <location>
        <begin position="69"/>
        <end position="89"/>
    </location>
</feature>
<keyword evidence="2" id="KW-1133">Transmembrane helix</keyword>
<feature type="compositionally biased region" description="Polar residues" evidence="1">
    <location>
        <begin position="542"/>
        <end position="551"/>
    </location>
</feature>
<feature type="compositionally biased region" description="Polar residues" evidence="1">
    <location>
        <begin position="13"/>
        <end position="22"/>
    </location>
</feature>
<reference evidence="3" key="2">
    <citation type="submission" date="2013-10" db="EMBL/GenBank/DDBJ databases">
        <authorList>
            <person name="Aslett M."/>
        </authorList>
    </citation>
    <scope>NUCLEOTIDE SEQUENCE [LARGE SCALE GENOMIC DNA]</scope>
    <source>
        <strain evidence="3">Houghton</strain>
    </source>
</reference>
<dbReference type="Proteomes" id="UP000018201">
    <property type="component" value="Unassembled WGS sequence"/>
</dbReference>
<gene>
    <name evidence="3" type="ORF">EPH_0005380</name>
</gene>
<evidence type="ECO:0000256" key="1">
    <source>
        <dbReference type="SAM" id="MobiDB-lite"/>
    </source>
</evidence>
<organism evidence="3 4">
    <name type="scientific">Eimeria praecox</name>
    <dbReference type="NCBI Taxonomy" id="51316"/>
    <lineage>
        <taxon>Eukaryota</taxon>
        <taxon>Sar</taxon>
        <taxon>Alveolata</taxon>
        <taxon>Apicomplexa</taxon>
        <taxon>Conoidasida</taxon>
        <taxon>Coccidia</taxon>
        <taxon>Eucoccidiorida</taxon>
        <taxon>Eimeriorina</taxon>
        <taxon>Eimeriidae</taxon>
        <taxon>Eimeria</taxon>
    </lineage>
</organism>
<feature type="region of interest" description="Disordered" evidence="1">
    <location>
        <begin position="1"/>
        <end position="34"/>
    </location>
</feature>